<protein>
    <recommendedName>
        <fullName evidence="6">ATP phosphoribosyltransferase</fullName>
        <ecNumber evidence="6">2.4.2.17</ecNumber>
    </recommendedName>
</protein>
<dbReference type="InterPro" id="IPR013820">
    <property type="entry name" value="ATP_PRibTrfase_cat"/>
</dbReference>
<evidence type="ECO:0000256" key="14">
    <source>
        <dbReference type="ARBA" id="ARBA00059284"/>
    </source>
</evidence>
<evidence type="ECO:0000256" key="2">
    <source>
        <dbReference type="ARBA" id="ARBA00001946"/>
    </source>
</evidence>
<comment type="function">
    <text evidence="14">Catalyzes the condensation of ATP and 5-phosphoribose 1-diphosphate to form N'-(5'-phosphoribosyl)-ATP (PR-ATP).</text>
</comment>
<reference evidence="17" key="1">
    <citation type="journal article" date="2023" name="Nat. Commun.">
        <title>Diploid and tetraploid genomes of Acorus and the evolution of monocots.</title>
        <authorList>
            <person name="Ma L."/>
            <person name="Liu K.W."/>
            <person name="Li Z."/>
            <person name="Hsiao Y.Y."/>
            <person name="Qi Y."/>
            <person name="Fu T."/>
            <person name="Tang G.D."/>
            <person name="Zhang D."/>
            <person name="Sun W.H."/>
            <person name="Liu D.K."/>
            <person name="Li Y."/>
            <person name="Chen G.Z."/>
            <person name="Liu X.D."/>
            <person name="Liao X.Y."/>
            <person name="Jiang Y.T."/>
            <person name="Yu X."/>
            <person name="Hao Y."/>
            <person name="Huang J."/>
            <person name="Zhao X.W."/>
            <person name="Ke S."/>
            <person name="Chen Y.Y."/>
            <person name="Wu W.L."/>
            <person name="Hsu J.L."/>
            <person name="Lin Y.F."/>
            <person name="Huang M.D."/>
            <person name="Li C.Y."/>
            <person name="Huang L."/>
            <person name="Wang Z.W."/>
            <person name="Zhao X."/>
            <person name="Zhong W.Y."/>
            <person name="Peng D.H."/>
            <person name="Ahmad S."/>
            <person name="Lan S."/>
            <person name="Zhang J.S."/>
            <person name="Tsai W.C."/>
            <person name="Van de Peer Y."/>
            <person name="Liu Z.J."/>
        </authorList>
    </citation>
    <scope>NUCLEOTIDE SEQUENCE</scope>
    <source>
        <strain evidence="17">SCP</strain>
    </source>
</reference>
<organism evidence="17 18">
    <name type="scientific">Acorus gramineus</name>
    <name type="common">Dwarf sweet flag</name>
    <dbReference type="NCBI Taxonomy" id="55184"/>
    <lineage>
        <taxon>Eukaryota</taxon>
        <taxon>Viridiplantae</taxon>
        <taxon>Streptophyta</taxon>
        <taxon>Embryophyta</taxon>
        <taxon>Tracheophyta</taxon>
        <taxon>Spermatophyta</taxon>
        <taxon>Magnoliopsida</taxon>
        <taxon>Liliopsida</taxon>
        <taxon>Acoraceae</taxon>
        <taxon>Acorus</taxon>
    </lineage>
</organism>
<dbReference type="EC" id="2.4.2.17" evidence="6"/>
<dbReference type="GO" id="GO:0000105">
    <property type="term" value="P:L-histidine biosynthetic process"/>
    <property type="evidence" value="ECO:0007669"/>
    <property type="project" value="UniProtKB-KW"/>
</dbReference>
<dbReference type="CDD" id="cd13593">
    <property type="entry name" value="PBP2_HisGL3"/>
    <property type="match status" value="1"/>
</dbReference>
<dbReference type="Gene3D" id="3.40.190.10">
    <property type="entry name" value="Periplasmic binding protein-like II"/>
    <property type="match status" value="2"/>
</dbReference>
<comment type="catalytic activity">
    <reaction evidence="1">
        <text>1-(5-phospho-beta-D-ribosyl)-ATP + diphosphate = 5-phospho-alpha-D-ribose 1-diphosphate + ATP</text>
        <dbReference type="Rhea" id="RHEA:18473"/>
        <dbReference type="ChEBI" id="CHEBI:30616"/>
        <dbReference type="ChEBI" id="CHEBI:33019"/>
        <dbReference type="ChEBI" id="CHEBI:58017"/>
        <dbReference type="ChEBI" id="CHEBI:73183"/>
        <dbReference type="EC" id="2.4.2.17"/>
    </reaction>
</comment>
<dbReference type="PANTHER" id="PTHR21403:SF8">
    <property type="entry name" value="ATP PHOSPHORIBOSYLTRANSFERASE"/>
    <property type="match status" value="1"/>
</dbReference>
<dbReference type="FunFam" id="3.30.70.120:FF:000007">
    <property type="entry name" value="ATP phosphoribosyltransferase, chloroplastic"/>
    <property type="match status" value="1"/>
</dbReference>
<evidence type="ECO:0000256" key="9">
    <source>
        <dbReference type="ARBA" id="ARBA00022640"/>
    </source>
</evidence>
<dbReference type="Pfam" id="PF08029">
    <property type="entry name" value="HisG_C"/>
    <property type="match status" value="1"/>
</dbReference>
<evidence type="ECO:0000256" key="7">
    <source>
        <dbReference type="ARBA" id="ARBA00022528"/>
    </source>
</evidence>
<evidence type="ECO:0000256" key="1">
    <source>
        <dbReference type="ARBA" id="ARBA00000915"/>
    </source>
</evidence>
<evidence type="ECO:0000256" key="11">
    <source>
        <dbReference type="ARBA" id="ARBA00022679"/>
    </source>
</evidence>
<proteinExistence type="inferred from homology"/>
<evidence type="ECO:0000256" key="4">
    <source>
        <dbReference type="ARBA" id="ARBA00004667"/>
    </source>
</evidence>
<evidence type="ECO:0000256" key="10">
    <source>
        <dbReference type="ARBA" id="ARBA00022676"/>
    </source>
</evidence>
<evidence type="ECO:0000313" key="17">
    <source>
        <dbReference type="EMBL" id="KAK1275924.1"/>
    </source>
</evidence>
<dbReference type="SUPFAM" id="SSF54913">
    <property type="entry name" value="GlnB-like"/>
    <property type="match status" value="1"/>
</dbReference>
<feature type="domain" description="ATP phosphoribosyltransferase catalytic" evidence="15">
    <location>
        <begin position="106"/>
        <end position="280"/>
    </location>
</feature>
<dbReference type="PROSITE" id="PS01316">
    <property type="entry name" value="ATP_P_PHORIBOSYLTR"/>
    <property type="match status" value="1"/>
</dbReference>
<keyword evidence="11" id="KW-0808">Transferase</keyword>
<evidence type="ECO:0000256" key="5">
    <source>
        <dbReference type="ARBA" id="ARBA00007955"/>
    </source>
</evidence>
<gene>
    <name evidence="17" type="ORF">QJS04_geneDACA000874</name>
</gene>
<evidence type="ECO:0000313" key="18">
    <source>
        <dbReference type="Proteomes" id="UP001179952"/>
    </source>
</evidence>
<dbReference type="GO" id="GO:0003879">
    <property type="term" value="F:ATP phosphoribosyltransferase activity"/>
    <property type="evidence" value="ECO:0007669"/>
    <property type="project" value="UniProtKB-EC"/>
</dbReference>
<dbReference type="Gene3D" id="3.30.70.120">
    <property type="match status" value="1"/>
</dbReference>
<evidence type="ECO:0000256" key="8">
    <source>
        <dbReference type="ARBA" id="ARBA00022605"/>
    </source>
</evidence>
<comment type="caution">
    <text evidence="17">The sequence shown here is derived from an EMBL/GenBank/DDBJ whole genome shotgun (WGS) entry which is preliminary data.</text>
</comment>
<evidence type="ECO:0000256" key="13">
    <source>
        <dbReference type="ARBA" id="ARBA00023102"/>
    </source>
</evidence>
<keyword evidence="13" id="KW-0368">Histidine biosynthesis</keyword>
<dbReference type="Proteomes" id="UP001179952">
    <property type="component" value="Unassembled WGS sequence"/>
</dbReference>
<accession>A0AAV9BGW9</accession>
<evidence type="ECO:0000259" key="15">
    <source>
        <dbReference type="Pfam" id="PF01634"/>
    </source>
</evidence>
<dbReference type="EMBL" id="JAUJYN010000003">
    <property type="protein sequence ID" value="KAK1275924.1"/>
    <property type="molecule type" value="Genomic_DNA"/>
</dbReference>
<reference evidence="17" key="2">
    <citation type="submission" date="2023-06" db="EMBL/GenBank/DDBJ databases">
        <authorList>
            <person name="Ma L."/>
            <person name="Liu K.-W."/>
            <person name="Li Z."/>
            <person name="Hsiao Y.-Y."/>
            <person name="Qi Y."/>
            <person name="Fu T."/>
            <person name="Tang G."/>
            <person name="Zhang D."/>
            <person name="Sun W.-H."/>
            <person name="Liu D.-K."/>
            <person name="Li Y."/>
            <person name="Chen G.-Z."/>
            <person name="Liu X.-D."/>
            <person name="Liao X.-Y."/>
            <person name="Jiang Y.-T."/>
            <person name="Yu X."/>
            <person name="Hao Y."/>
            <person name="Huang J."/>
            <person name="Zhao X.-W."/>
            <person name="Ke S."/>
            <person name="Chen Y.-Y."/>
            <person name="Wu W.-L."/>
            <person name="Hsu J.-L."/>
            <person name="Lin Y.-F."/>
            <person name="Huang M.-D."/>
            <person name="Li C.-Y."/>
            <person name="Huang L."/>
            <person name="Wang Z.-W."/>
            <person name="Zhao X."/>
            <person name="Zhong W.-Y."/>
            <person name="Peng D.-H."/>
            <person name="Ahmad S."/>
            <person name="Lan S."/>
            <person name="Zhang J.-S."/>
            <person name="Tsai W.-C."/>
            <person name="Van De Peer Y."/>
            <person name="Liu Z.-J."/>
        </authorList>
    </citation>
    <scope>NUCLEOTIDE SEQUENCE</scope>
    <source>
        <strain evidence="17">SCP</strain>
        <tissue evidence="17">Leaves</tissue>
    </source>
</reference>
<keyword evidence="9" id="KW-0934">Plastid</keyword>
<dbReference type="InterPro" id="IPR015867">
    <property type="entry name" value="N-reg_PII/ATP_PRibTrfase_C"/>
</dbReference>
<dbReference type="SUPFAM" id="SSF53850">
    <property type="entry name" value="Periplasmic binding protein-like II"/>
    <property type="match status" value="1"/>
</dbReference>
<comment type="subcellular location">
    <subcellularLocation>
        <location evidence="3">Plastid</location>
        <location evidence="3">Chloroplast</location>
    </subcellularLocation>
</comment>
<evidence type="ECO:0000256" key="6">
    <source>
        <dbReference type="ARBA" id="ARBA00011946"/>
    </source>
</evidence>
<dbReference type="FunFam" id="3.40.190.10:FF:000118">
    <property type="entry name" value="ATP phosphoribosyltransferase 2, chloroplastic"/>
    <property type="match status" value="1"/>
</dbReference>
<comment type="similarity">
    <text evidence="5">Belongs to the ATP phosphoribosyltransferase family. Long subfamily.</text>
</comment>
<keyword evidence="12" id="KW-0809">Transit peptide</keyword>
<dbReference type="NCBIfam" id="TIGR00070">
    <property type="entry name" value="hisG"/>
    <property type="match status" value="1"/>
</dbReference>
<sequence>MSSSVCSLRVTLTPLPYYSPSLRSHSSLYLSSPLPPRRRSSHRIYCAAPSIDERSVIRLGIPSKGRMADETLALLKNCQLTVKQVNPRQYVAYIPQLPGLEVWLQRPKDIVRKLVSGDLDLGIVGLDTVCEYGRGNEDLILVHDQLAYGDCHLSIAIPKYGIFENINSMSDLAKMPEWTSERPLRIATGFVYLGNKYAKENGLKHVTFSTGEGAFEALPAMGSADAILDLVSSGTTLRENNLKEIDGGVVLESQAVFVGSKNSLIRREGVLDITHEMLERLEAHLRAVGQVMVTANMRGNSAQEVAERVLNQASLAGLQGPTISPVYCRGSDGTIKVEYYAINICVAKKDLYKSIRQLRAIDGSGVLNYNLTYIFEEETTRWRDLLERLGL</sequence>
<name>A0AAV9BGW9_ACOGR</name>
<dbReference type="Pfam" id="PF01634">
    <property type="entry name" value="HisG"/>
    <property type="match status" value="1"/>
</dbReference>
<evidence type="ECO:0000256" key="12">
    <source>
        <dbReference type="ARBA" id="ARBA00022946"/>
    </source>
</evidence>
<dbReference type="InterPro" id="IPR013115">
    <property type="entry name" value="HisG_C"/>
</dbReference>
<dbReference type="GO" id="GO:0000287">
    <property type="term" value="F:magnesium ion binding"/>
    <property type="evidence" value="ECO:0007669"/>
    <property type="project" value="InterPro"/>
</dbReference>
<keyword evidence="18" id="KW-1185">Reference proteome</keyword>
<dbReference type="InterPro" id="IPR011322">
    <property type="entry name" value="N-reg_PII-like_a/b"/>
</dbReference>
<dbReference type="PANTHER" id="PTHR21403">
    <property type="entry name" value="ATP PHOSPHORIBOSYLTRANSFERASE ATP-PRTASE"/>
    <property type="match status" value="1"/>
</dbReference>
<comment type="cofactor">
    <cofactor evidence="2">
        <name>Mg(2+)</name>
        <dbReference type="ChEBI" id="CHEBI:18420"/>
    </cofactor>
</comment>
<dbReference type="InterPro" id="IPR001348">
    <property type="entry name" value="ATP_PRibTrfase_HisG"/>
</dbReference>
<dbReference type="AlphaFoldDB" id="A0AAV9BGW9"/>
<dbReference type="NCBIfam" id="TIGR03455">
    <property type="entry name" value="HisG_C-term"/>
    <property type="match status" value="1"/>
</dbReference>
<keyword evidence="8" id="KW-0028">Amino-acid biosynthesis</keyword>
<comment type="pathway">
    <text evidence="4">Amino-acid biosynthesis; L-histidine biosynthesis; L-histidine from 5-phospho-alpha-D-ribose 1-diphosphate: step 1/9.</text>
</comment>
<dbReference type="InterPro" id="IPR018198">
    <property type="entry name" value="ATP_PRibTrfase_CS"/>
</dbReference>
<dbReference type="GO" id="GO:0009507">
    <property type="term" value="C:chloroplast"/>
    <property type="evidence" value="ECO:0007669"/>
    <property type="project" value="UniProtKB-SubCell"/>
</dbReference>
<keyword evidence="7" id="KW-0150">Chloroplast</keyword>
<evidence type="ECO:0000259" key="16">
    <source>
        <dbReference type="Pfam" id="PF08029"/>
    </source>
</evidence>
<evidence type="ECO:0000256" key="3">
    <source>
        <dbReference type="ARBA" id="ARBA00004229"/>
    </source>
</evidence>
<feature type="domain" description="Histidine biosynthesis HisG C-terminal" evidence="16">
    <location>
        <begin position="287"/>
        <end position="372"/>
    </location>
</feature>
<keyword evidence="10" id="KW-0328">Glycosyltransferase</keyword>